<dbReference type="PATRIC" id="fig|1432052.4.peg.659"/>
<dbReference type="InterPro" id="IPR008979">
    <property type="entry name" value="Galactose-bd-like_sf"/>
</dbReference>
<dbReference type="Pfam" id="PF00703">
    <property type="entry name" value="Glyco_hydro_2"/>
    <property type="match status" value="1"/>
</dbReference>
<dbReference type="SUPFAM" id="SSF49785">
    <property type="entry name" value="Galactose-binding domain-like"/>
    <property type="match status" value="1"/>
</dbReference>
<dbReference type="InterPro" id="IPR006102">
    <property type="entry name" value="Ig-like_GH2"/>
</dbReference>
<keyword evidence="3 7" id="KW-0326">Glycosidase</keyword>
<dbReference type="Pfam" id="PF02837">
    <property type="entry name" value="Glyco_hydro_2_N"/>
    <property type="match status" value="1"/>
</dbReference>
<dbReference type="Pfam" id="PF02836">
    <property type="entry name" value="Glyco_hydro_2_C"/>
    <property type="match status" value="1"/>
</dbReference>
<dbReference type="PANTHER" id="PTHR42732:SF1">
    <property type="entry name" value="BETA-MANNOSIDASE"/>
    <property type="match status" value="1"/>
</dbReference>
<dbReference type="Gene3D" id="2.60.120.260">
    <property type="entry name" value="Galactose-binding domain-like"/>
    <property type="match status" value="1"/>
</dbReference>
<dbReference type="SUPFAM" id="SSF51445">
    <property type="entry name" value="(Trans)glycosidases"/>
    <property type="match status" value="1"/>
</dbReference>
<protein>
    <submittedName>
        <fullName evidence="7">Beta-glucuronidase</fullName>
        <ecNumber evidence="7">3.2.1.31</ecNumber>
    </submittedName>
</protein>
<dbReference type="InterPro" id="IPR013783">
    <property type="entry name" value="Ig-like_fold"/>
</dbReference>
<sequence length="747" mass="87488">MFRGVYNRKFEDLNGIWKYRLDQNDMGYRQSWYLEKEASAPGWKKIKVPHNWYLEEEIGDYFGTIWYTRTFTVPEYMQNDRLFLYFEGVDYITDVWVNGEYLGQNEGIFNSFEFEITHLVDINKENTIIVRDSAPKDLTEYVEADHDETPMSEKYKFHQSIGITQIKGHMIEAMHRPGSMTSFRQDGNSGGIWGDVKLIGRPAVHIQYVKSFTKIGYKKDWLGDKQDKPDGTGLAAFDVFINNGTGRAIRTEIKLSVTAYNFEDDTVSNISREVVLQPGDNVYKITVTIPQVKLWWTWDHGFPHLYTAALFADGDQIEMNFGVKEITTDEAGQWYLNGRHIFLRGMRYISSLWMSEANETMWEADFRKMLDMDINAIRIGSHVERDGLYTMCDEMGLLMWQVFPLHYCISDSDDVINRASDMIRDMGMMLTNHACMGMWSVYKEPEIYQLPDKPNVYFKLCEILKETLGSVDPIRWIHKGDYREGVQNIMIGSCQDGDMDVHKALIQPNIVEFGADSVPCLKSLQKFIPEDKLWPPHWDTWQYWGLFYYNQFRRAKVEMGNSLEEFIHNTQEYEALVVKEQIEFLRQRKYQPVASMFLYYWSDACPIMGSGLLDYYREPYEVYDAMKAVYTQVLISLEWEAEPHILGRQKKYARGSKFTGKVWVNNDHFHDIEKAQIHWEIHREGQKCIVAEKTFYSDLEQDSATVKDTISWIIPEDYVGNYVVDMFVKDEDGRILSTNYCVLKACI</sequence>
<evidence type="ECO:0000256" key="3">
    <source>
        <dbReference type="ARBA" id="ARBA00023295"/>
    </source>
</evidence>
<proteinExistence type="inferred from homology"/>
<evidence type="ECO:0000313" key="8">
    <source>
        <dbReference type="Proteomes" id="UP000094067"/>
    </source>
</evidence>
<dbReference type="GO" id="GO:0004566">
    <property type="term" value="F:beta-glucuronidase activity"/>
    <property type="evidence" value="ECO:0007669"/>
    <property type="project" value="UniProtKB-EC"/>
</dbReference>
<evidence type="ECO:0000259" key="5">
    <source>
        <dbReference type="Pfam" id="PF02836"/>
    </source>
</evidence>
<evidence type="ECO:0000259" key="6">
    <source>
        <dbReference type="Pfam" id="PF02837"/>
    </source>
</evidence>
<dbReference type="PANTHER" id="PTHR42732">
    <property type="entry name" value="BETA-GALACTOSIDASE"/>
    <property type="match status" value="1"/>
</dbReference>
<dbReference type="Proteomes" id="UP000094067">
    <property type="component" value="Unassembled WGS sequence"/>
</dbReference>
<dbReference type="EC" id="3.2.1.31" evidence="7"/>
<accession>A0A1E3AK24</accession>
<organism evidence="7 8">
    <name type="scientific">Eisenbergiella tayi</name>
    <dbReference type="NCBI Taxonomy" id="1432052"/>
    <lineage>
        <taxon>Bacteria</taxon>
        <taxon>Bacillati</taxon>
        <taxon>Bacillota</taxon>
        <taxon>Clostridia</taxon>
        <taxon>Lachnospirales</taxon>
        <taxon>Lachnospiraceae</taxon>
        <taxon>Eisenbergiella</taxon>
    </lineage>
</organism>
<gene>
    <name evidence="7" type="primary">uidA_1</name>
    <name evidence="7" type="ORF">BEI61_00588</name>
</gene>
<feature type="domain" description="Glycoside hydrolase family 2 catalytic" evidence="5">
    <location>
        <begin position="332"/>
        <end position="479"/>
    </location>
</feature>
<dbReference type="SUPFAM" id="SSF49303">
    <property type="entry name" value="beta-Galactosidase/glucuronidase domain"/>
    <property type="match status" value="1"/>
</dbReference>
<dbReference type="InterPro" id="IPR036156">
    <property type="entry name" value="Beta-gal/glucu_dom_sf"/>
</dbReference>
<comment type="caution">
    <text evidence="7">The sequence shown here is derived from an EMBL/GenBank/DDBJ whole genome shotgun (WGS) entry which is preliminary data.</text>
</comment>
<dbReference type="InterPro" id="IPR006104">
    <property type="entry name" value="Glyco_hydro_2_N"/>
</dbReference>
<evidence type="ECO:0000313" key="7">
    <source>
        <dbReference type="EMBL" id="ODM08959.1"/>
    </source>
</evidence>
<dbReference type="InterPro" id="IPR017853">
    <property type="entry name" value="GH"/>
</dbReference>
<feature type="domain" description="Glycosyl hydrolases family 2 sugar binding" evidence="6">
    <location>
        <begin position="10"/>
        <end position="130"/>
    </location>
</feature>
<feature type="domain" description="Glycoside hydrolase family 2 immunoglobulin-like beta-sandwich" evidence="4">
    <location>
        <begin position="232"/>
        <end position="314"/>
    </location>
</feature>
<dbReference type="AlphaFoldDB" id="A0A1E3AK24"/>
<evidence type="ECO:0000256" key="1">
    <source>
        <dbReference type="ARBA" id="ARBA00007401"/>
    </source>
</evidence>
<dbReference type="RefSeq" id="WP_069151173.1">
    <property type="nucleotide sequence ID" value="NZ_MCGH01000001.1"/>
</dbReference>
<evidence type="ECO:0000259" key="4">
    <source>
        <dbReference type="Pfam" id="PF00703"/>
    </source>
</evidence>
<dbReference type="GO" id="GO:0005975">
    <property type="term" value="P:carbohydrate metabolic process"/>
    <property type="evidence" value="ECO:0007669"/>
    <property type="project" value="InterPro"/>
</dbReference>
<reference evidence="7 8" key="1">
    <citation type="submission" date="2016-07" db="EMBL/GenBank/DDBJ databases">
        <title>Characterization of isolates of Eisenbergiella tayi derived from blood cultures, using whole genome sequencing.</title>
        <authorList>
            <person name="Burdz T."/>
            <person name="Wiebe D."/>
            <person name="Huynh C."/>
            <person name="Bernard K."/>
        </authorList>
    </citation>
    <scope>NUCLEOTIDE SEQUENCE [LARGE SCALE GENOMIC DNA]</scope>
    <source>
        <strain evidence="7 8">NML 110608</strain>
    </source>
</reference>
<dbReference type="InterPro" id="IPR051913">
    <property type="entry name" value="GH2_Domain-Containing"/>
</dbReference>
<dbReference type="EMBL" id="MCGH01000001">
    <property type="protein sequence ID" value="ODM08959.1"/>
    <property type="molecule type" value="Genomic_DNA"/>
</dbReference>
<name>A0A1E3AK24_9FIRM</name>
<comment type="similarity">
    <text evidence="1">Belongs to the glycosyl hydrolase 2 family.</text>
</comment>
<dbReference type="Gene3D" id="2.60.40.10">
    <property type="entry name" value="Immunoglobulins"/>
    <property type="match status" value="1"/>
</dbReference>
<keyword evidence="2 7" id="KW-0378">Hydrolase</keyword>
<dbReference type="Gene3D" id="3.20.20.80">
    <property type="entry name" value="Glycosidases"/>
    <property type="match status" value="1"/>
</dbReference>
<dbReference type="InterPro" id="IPR006103">
    <property type="entry name" value="Glyco_hydro_2_cat"/>
</dbReference>
<evidence type="ECO:0000256" key="2">
    <source>
        <dbReference type="ARBA" id="ARBA00022801"/>
    </source>
</evidence>